<evidence type="ECO:0000313" key="3">
    <source>
        <dbReference type="Proteomes" id="UP000676169"/>
    </source>
</evidence>
<protein>
    <submittedName>
        <fullName evidence="2">Uncharacterized protein</fullName>
    </submittedName>
</protein>
<feature type="region of interest" description="Disordered" evidence="1">
    <location>
        <begin position="184"/>
        <end position="218"/>
    </location>
</feature>
<proteinExistence type="predicted"/>
<gene>
    <name evidence="2" type="ORF">KBB96_12205</name>
</gene>
<keyword evidence="3" id="KW-1185">Reference proteome</keyword>
<evidence type="ECO:0000313" key="2">
    <source>
        <dbReference type="EMBL" id="QUE49635.1"/>
    </source>
</evidence>
<evidence type="ECO:0000256" key="1">
    <source>
        <dbReference type="SAM" id="MobiDB-lite"/>
    </source>
</evidence>
<dbReference type="EMBL" id="CP073100">
    <property type="protein sequence ID" value="QUE49635.1"/>
    <property type="molecule type" value="Genomic_DNA"/>
</dbReference>
<dbReference type="Proteomes" id="UP000676169">
    <property type="component" value="Chromosome"/>
</dbReference>
<dbReference type="RefSeq" id="WP_211629724.1">
    <property type="nucleotide sequence ID" value="NZ_CP073100.1"/>
</dbReference>
<dbReference type="AlphaFoldDB" id="A0A975IZF3"/>
<reference evidence="2" key="1">
    <citation type="submission" date="2021-04" db="EMBL/GenBank/DDBJ databases">
        <title>Luteolibacter sp. 32A isolated from the skin of an Anderson's salamander (Ambystoma andersonii).</title>
        <authorList>
            <person name="Spergser J."/>
            <person name="Busse H.-J."/>
        </authorList>
    </citation>
    <scope>NUCLEOTIDE SEQUENCE</scope>
    <source>
        <strain evidence="2">32A</strain>
    </source>
</reference>
<feature type="compositionally biased region" description="Acidic residues" evidence="1">
    <location>
        <begin position="206"/>
        <end position="218"/>
    </location>
</feature>
<name>A0A975IZF3_9BACT</name>
<organism evidence="2 3">
    <name type="scientific">Luteolibacter ambystomatis</name>
    <dbReference type="NCBI Taxonomy" id="2824561"/>
    <lineage>
        <taxon>Bacteria</taxon>
        <taxon>Pseudomonadati</taxon>
        <taxon>Verrucomicrobiota</taxon>
        <taxon>Verrucomicrobiia</taxon>
        <taxon>Verrucomicrobiales</taxon>
        <taxon>Verrucomicrobiaceae</taxon>
        <taxon>Luteolibacter</taxon>
    </lineage>
</organism>
<accession>A0A975IZF3</accession>
<sequence length="218" mass="24950">MALAESWHLRSRSRECAATGQPFTDGQPIVTALFPDPESSGYLRKDFNVDAWKERSDEEEKPFSFWKAVYHAPVAEEKPAMHKENPEDLLRRLVEEDEDHTENVRYILAVMLERQKLLRETDTQRLPTGILRVYEHRKAGDVFIIKDPNIPLSQVDKVQEEIILLLENGGRLPVAEIEQTATEETTIAEASEPPVEQAEEKPLVSDSEEETLATQEEE</sequence>
<dbReference type="KEGG" id="lamb:KBB96_12205"/>